<dbReference type="Gene3D" id="3.30.830.10">
    <property type="entry name" value="Metalloenzyme, LuxS/M16 peptidase-like"/>
    <property type="match status" value="2"/>
</dbReference>
<gene>
    <name evidence="3" type="ORF">SAMN05444515_1214</name>
</gene>
<sequence>MMTGLWMVKGKPTVASIFAAKGRSHGRGALAWEVEVDGVECGSGAFAAKRGALEGEGASIFAAEGRSHRWKGMVLALVLVFGLPAGAGAGEDDIQHWETDNGLKVYFVPAPALPMVDMRLVFNGGSARDGDQPGLARLTNTLLSDGAGDWDADAIAERFEGVGAQFSSDSQRDMAMASLRTLTEADWMETAVETFVTTVSQPHFEQRALDRARRQARVALQAQEQNPGAIARRTFYEAVYGDHPYARMPIGTREGLESVTTDDLKAFHERYYVARNGVLALVGGLDREQAEAVAERVAAALPEGEPAPALPEVAALESAETVRVSFPSEQVHVFMGQPGMARGDEDYFPLYVGNHRLGGSGFTSRLMDEVRTQRGLAYSVFSYFSPMSQDGPFIMGVQTQVSQADEAIGVMRATLEDFVAEGLDNDELNASVRNIVGGFPLRTASNSGILDHVAMMGFYDLPLDFLDTFTDKVEALTPEQVNEAFARRVDPDRMVTVIVGGEG</sequence>
<dbReference type="STRING" id="1396821.SAMN05444515_1214"/>
<evidence type="ECO:0000259" key="2">
    <source>
        <dbReference type="Pfam" id="PF05193"/>
    </source>
</evidence>
<evidence type="ECO:0000313" key="3">
    <source>
        <dbReference type="EMBL" id="SEL56067.1"/>
    </source>
</evidence>
<dbReference type="InterPro" id="IPR011249">
    <property type="entry name" value="Metalloenz_LuxS/M16"/>
</dbReference>
<dbReference type="SUPFAM" id="SSF63411">
    <property type="entry name" value="LuxS/MPP-like metallohydrolase"/>
    <property type="match status" value="2"/>
</dbReference>
<dbReference type="InterPro" id="IPR007863">
    <property type="entry name" value="Peptidase_M16_C"/>
</dbReference>
<feature type="domain" description="Peptidase M16 N-terminal" evidence="1">
    <location>
        <begin position="115"/>
        <end position="249"/>
    </location>
</feature>
<keyword evidence="3" id="KW-0378">Hydrolase</keyword>
<dbReference type="Pfam" id="PF05193">
    <property type="entry name" value="Peptidase_M16_C"/>
    <property type="match status" value="1"/>
</dbReference>
<dbReference type="GO" id="GO:0008233">
    <property type="term" value="F:peptidase activity"/>
    <property type="evidence" value="ECO:0007669"/>
    <property type="project" value="UniProtKB-KW"/>
</dbReference>
<accession>A0A1H7R9C5</accession>
<evidence type="ECO:0000313" key="4">
    <source>
        <dbReference type="Proteomes" id="UP000199256"/>
    </source>
</evidence>
<proteinExistence type="predicted"/>
<name>A0A1H7R9C5_9GAMM</name>
<feature type="domain" description="Peptidase M16 C-terminal" evidence="2">
    <location>
        <begin position="258"/>
        <end position="433"/>
    </location>
</feature>
<dbReference type="InterPro" id="IPR011765">
    <property type="entry name" value="Pept_M16_N"/>
</dbReference>
<keyword evidence="3" id="KW-0645">Protease</keyword>
<dbReference type="GO" id="GO:0046872">
    <property type="term" value="F:metal ion binding"/>
    <property type="evidence" value="ECO:0007669"/>
    <property type="project" value="InterPro"/>
</dbReference>
<dbReference type="PANTHER" id="PTHR11851">
    <property type="entry name" value="METALLOPROTEASE"/>
    <property type="match status" value="1"/>
</dbReference>
<dbReference type="InterPro" id="IPR050361">
    <property type="entry name" value="MPP/UQCRC_Complex"/>
</dbReference>
<dbReference type="AlphaFoldDB" id="A0A1H7R9C5"/>
<dbReference type="Proteomes" id="UP000199256">
    <property type="component" value="Unassembled WGS sequence"/>
</dbReference>
<dbReference type="GO" id="GO:0006508">
    <property type="term" value="P:proteolysis"/>
    <property type="evidence" value="ECO:0007669"/>
    <property type="project" value="UniProtKB-KW"/>
</dbReference>
<reference evidence="4" key="1">
    <citation type="submission" date="2016-10" db="EMBL/GenBank/DDBJ databases">
        <authorList>
            <person name="Varghese N."/>
            <person name="Submissions S."/>
        </authorList>
    </citation>
    <scope>NUCLEOTIDE SEQUENCE [LARGE SCALE GENOMIC DNA]</scope>
    <source>
        <strain evidence="4">DSM 241</strain>
    </source>
</reference>
<protein>
    <submittedName>
        <fullName evidence="3">Zinc protease</fullName>
    </submittedName>
</protein>
<organism evidence="3 4">
    <name type="scientific">Ectothiorhodospira marina</name>
    <dbReference type="NCBI Taxonomy" id="1396821"/>
    <lineage>
        <taxon>Bacteria</taxon>
        <taxon>Pseudomonadati</taxon>
        <taxon>Pseudomonadota</taxon>
        <taxon>Gammaproteobacteria</taxon>
        <taxon>Chromatiales</taxon>
        <taxon>Ectothiorhodospiraceae</taxon>
        <taxon>Ectothiorhodospira</taxon>
    </lineage>
</organism>
<dbReference type="Pfam" id="PF00675">
    <property type="entry name" value="Peptidase_M16"/>
    <property type="match status" value="1"/>
</dbReference>
<dbReference type="PANTHER" id="PTHR11851:SF224">
    <property type="entry name" value="PROCESSING PROTEASE"/>
    <property type="match status" value="1"/>
</dbReference>
<evidence type="ECO:0000259" key="1">
    <source>
        <dbReference type="Pfam" id="PF00675"/>
    </source>
</evidence>
<dbReference type="EMBL" id="FOAA01000021">
    <property type="protein sequence ID" value="SEL56067.1"/>
    <property type="molecule type" value="Genomic_DNA"/>
</dbReference>
<keyword evidence="4" id="KW-1185">Reference proteome</keyword>